<evidence type="ECO:0000313" key="3">
    <source>
        <dbReference type="Proteomes" id="UP001620460"/>
    </source>
</evidence>
<dbReference type="RefSeq" id="WP_404630684.1">
    <property type="nucleotide sequence ID" value="NZ_JADIKM010000001.1"/>
</dbReference>
<sequence>MTQALPNPQRRVTLKLTSGSGDAATTSPRVPAEALDLLLARARNQGIPLHHDAQIASLLAALRLRDDVPGTLYAAAASVLACVYEASGEKL</sequence>
<evidence type="ECO:0000313" key="2">
    <source>
        <dbReference type="EMBL" id="MFK2903335.1"/>
    </source>
</evidence>
<keyword evidence="2" id="KW-0282">Flagellum</keyword>
<keyword evidence="3" id="KW-1185">Reference proteome</keyword>
<name>A0ABW8JUH2_9GAMM</name>
<feature type="compositionally biased region" description="Polar residues" evidence="1">
    <location>
        <begin position="15"/>
        <end position="27"/>
    </location>
</feature>
<reference evidence="2 3" key="1">
    <citation type="submission" date="2020-10" db="EMBL/GenBank/DDBJ databases">
        <title>Phylogeny of dyella-like bacteria.</title>
        <authorList>
            <person name="Fu J."/>
        </authorList>
    </citation>
    <scope>NUCLEOTIDE SEQUENCE [LARGE SCALE GENOMIC DNA]</scope>
    <source>
        <strain evidence="2 3">Gsoil3046</strain>
    </source>
</reference>
<feature type="region of interest" description="Disordered" evidence="1">
    <location>
        <begin position="1"/>
        <end position="27"/>
    </location>
</feature>
<dbReference type="Proteomes" id="UP001620460">
    <property type="component" value="Unassembled WGS sequence"/>
</dbReference>
<keyword evidence="2" id="KW-0969">Cilium</keyword>
<accession>A0ABW8JUH2</accession>
<dbReference type="SUPFAM" id="SSF160544">
    <property type="entry name" value="EscU C-terminal domain-like"/>
    <property type="match status" value="1"/>
</dbReference>
<dbReference type="Gene3D" id="3.40.1690.10">
    <property type="entry name" value="secretion proteins EscU"/>
    <property type="match status" value="1"/>
</dbReference>
<gene>
    <name evidence="2" type="ORF">ISP17_05125</name>
</gene>
<dbReference type="InterPro" id="IPR029025">
    <property type="entry name" value="T3SS_substrate_exporter_C"/>
</dbReference>
<proteinExistence type="predicted"/>
<dbReference type="EMBL" id="JADIKM010000001">
    <property type="protein sequence ID" value="MFK2903335.1"/>
    <property type="molecule type" value="Genomic_DNA"/>
</dbReference>
<protein>
    <submittedName>
        <fullName evidence="2">Flagellar biosynthesis protein</fullName>
    </submittedName>
</protein>
<evidence type="ECO:0000256" key="1">
    <source>
        <dbReference type="SAM" id="MobiDB-lite"/>
    </source>
</evidence>
<comment type="caution">
    <text evidence="2">The sequence shown here is derived from an EMBL/GenBank/DDBJ whole genome shotgun (WGS) entry which is preliminary data.</text>
</comment>
<organism evidence="2 3">
    <name type="scientific">Dyella ginsengisoli</name>
    <dbReference type="NCBI Taxonomy" id="363848"/>
    <lineage>
        <taxon>Bacteria</taxon>
        <taxon>Pseudomonadati</taxon>
        <taxon>Pseudomonadota</taxon>
        <taxon>Gammaproteobacteria</taxon>
        <taxon>Lysobacterales</taxon>
        <taxon>Rhodanobacteraceae</taxon>
        <taxon>Dyella</taxon>
    </lineage>
</organism>
<keyword evidence="2" id="KW-0966">Cell projection</keyword>